<dbReference type="EMBL" id="UYYB01008965">
    <property type="protein sequence ID" value="VDM68478.1"/>
    <property type="molecule type" value="Genomic_DNA"/>
</dbReference>
<evidence type="ECO:0000313" key="1">
    <source>
        <dbReference type="EMBL" id="VDM68478.1"/>
    </source>
</evidence>
<proteinExistence type="predicted"/>
<dbReference type="AlphaFoldDB" id="A0A3P7KKJ3"/>
<name>A0A3P7KKJ3_STRVU</name>
<dbReference type="Proteomes" id="UP000270094">
    <property type="component" value="Unassembled WGS sequence"/>
</dbReference>
<sequence>MELQVGRSTQIKHDYCTTDLAESRRGVEETKQQQLHVLMSTFTACFQHNNEVNRNRAINERVNWLENVANRRLAELADGNIGQERSA</sequence>
<organism evidence="1 2">
    <name type="scientific">Strongylus vulgaris</name>
    <name type="common">Blood worm</name>
    <dbReference type="NCBI Taxonomy" id="40348"/>
    <lineage>
        <taxon>Eukaryota</taxon>
        <taxon>Metazoa</taxon>
        <taxon>Ecdysozoa</taxon>
        <taxon>Nematoda</taxon>
        <taxon>Chromadorea</taxon>
        <taxon>Rhabditida</taxon>
        <taxon>Rhabditina</taxon>
        <taxon>Rhabditomorpha</taxon>
        <taxon>Strongyloidea</taxon>
        <taxon>Strongylidae</taxon>
        <taxon>Strongylus</taxon>
    </lineage>
</organism>
<gene>
    <name evidence="1" type="ORF">SVUK_LOCUS3476</name>
</gene>
<protein>
    <submittedName>
        <fullName evidence="1">Uncharacterized protein</fullName>
    </submittedName>
</protein>
<keyword evidence="2" id="KW-1185">Reference proteome</keyword>
<evidence type="ECO:0000313" key="2">
    <source>
        <dbReference type="Proteomes" id="UP000270094"/>
    </source>
</evidence>
<accession>A0A3P7KKJ3</accession>
<reference evidence="1 2" key="1">
    <citation type="submission" date="2018-11" db="EMBL/GenBank/DDBJ databases">
        <authorList>
            <consortium name="Pathogen Informatics"/>
        </authorList>
    </citation>
    <scope>NUCLEOTIDE SEQUENCE [LARGE SCALE GENOMIC DNA]</scope>
</reference>